<dbReference type="Proteomes" id="UP001358586">
    <property type="component" value="Chromosome 6"/>
</dbReference>
<gene>
    <name evidence="1" type="ORF">PVK06_019587</name>
</gene>
<comment type="caution">
    <text evidence="1">The sequence shown here is derived from an EMBL/GenBank/DDBJ whole genome shotgun (WGS) entry which is preliminary data.</text>
</comment>
<reference evidence="1 2" key="1">
    <citation type="submission" date="2023-03" db="EMBL/GenBank/DDBJ databases">
        <title>WGS of Gossypium arboreum.</title>
        <authorList>
            <person name="Yu D."/>
        </authorList>
    </citation>
    <scope>NUCLEOTIDE SEQUENCE [LARGE SCALE GENOMIC DNA]</scope>
    <source>
        <tissue evidence="1">Leaf</tissue>
    </source>
</reference>
<dbReference type="PANTHER" id="PTHR46033">
    <property type="entry name" value="PROTEIN MAIN-LIKE 2"/>
    <property type="match status" value="1"/>
</dbReference>
<organism evidence="1 2">
    <name type="scientific">Gossypium arboreum</name>
    <name type="common">Tree cotton</name>
    <name type="synonym">Gossypium nanking</name>
    <dbReference type="NCBI Taxonomy" id="29729"/>
    <lineage>
        <taxon>Eukaryota</taxon>
        <taxon>Viridiplantae</taxon>
        <taxon>Streptophyta</taxon>
        <taxon>Embryophyta</taxon>
        <taxon>Tracheophyta</taxon>
        <taxon>Spermatophyta</taxon>
        <taxon>Magnoliopsida</taxon>
        <taxon>eudicotyledons</taxon>
        <taxon>Gunneridae</taxon>
        <taxon>Pentapetalae</taxon>
        <taxon>rosids</taxon>
        <taxon>malvids</taxon>
        <taxon>Malvales</taxon>
        <taxon>Malvaceae</taxon>
        <taxon>Malvoideae</taxon>
        <taxon>Gossypium</taxon>
    </lineage>
</organism>
<dbReference type="EMBL" id="JARKNE010000006">
    <property type="protein sequence ID" value="KAK5824803.1"/>
    <property type="molecule type" value="Genomic_DNA"/>
</dbReference>
<sequence>MTASLIHFNNKNISTTQVVMADNRVLEGFIHNIGKLAIPEILGHLQAVGFLHVSCMFGGYKLDLALINSLVERWRPETHTFHFPFSTFHTASEQSHSKTLALQLGLPMDAPVITGLAIVPGKVDFCTSLLGKVQDKFESDVGCQGVIGSVYDDGNAQIGLGVVTVRVEAMNFTVTVRFKELYNRNIRRKGNND</sequence>
<evidence type="ECO:0000313" key="2">
    <source>
        <dbReference type="Proteomes" id="UP001358586"/>
    </source>
</evidence>
<name>A0ABR0PKG0_GOSAR</name>
<accession>A0ABR0PKG0</accession>
<dbReference type="InterPro" id="IPR044824">
    <property type="entry name" value="MAIN-like"/>
</dbReference>
<evidence type="ECO:0008006" key="3">
    <source>
        <dbReference type="Google" id="ProtNLM"/>
    </source>
</evidence>
<keyword evidence="2" id="KW-1185">Reference proteome</keyword>
<proteinExistence type="predicted"/>
<protein>
    <recommendedName>
        <fullName evidence="3">Serine/threonine-protein phosphatase 7 long form homolog</fullName>
    </recommendedName>
</protein>
<evidence type="ECO:0000313" key="1">
    <source>
        <dbReference type="EMBL" id="KAK5824803.1"/>
    </source>
</evidence>
<dbReference type="PANTHER" id="PTHR46033:SF8">
    <property type="entry name" value="PROTEIN MAINTENANCE OF MERISTEMS-LIKE"/>
    <property type="match status" value="1"/>
</dbReference>